<reference evidence="1 2" key="1">
    <citation type="submission" date="2023-03" db="EMBL/GenBank/DDBJ databases">
        <title>Bacillus Genome Sequencing.</title>
        <authorList>
            <person name="Dunlap C."/>
        </authorList>
    </citation>
    <scope>NUCLEOTIDE SEQUENCE [LARGE SCALE GENOMIC DNA]</scope>
    <source>
        <strain evidence="1 2">B-23453</strain>
    </source>
</reference>
<organism evidence="1 2">
    <name type="scientific">Heyndrickxia acidicola</name>
    <dbReference type="NCBI Taxonomy" id="209389"/>
    <lineage>
        <taxon>Bacteria</taxon>
        <taxon>Bacillati</taxon>
        <taxon>Bacillota</taxon>
        <taxon>Bacilli</taxon>
        <taxon>Bacillales</taxon>
        <taxon>Bacillaceae</taxon>
        <taxon>Heyndrickxia</taxon>
    </lineage>
</organism>
<proteinExistence type="predicted"/>
<sequence>MKRPNGNLRKMIEENKREILANQKALSNIEKKIDNKIVTNSK</sequence>
<evidence type="ECO:0000313" key="2">
    <source>
        <dbReference type="Proteomes" id="UP001341444"/>
    </source>
</evidence>
<dbReference type="EMBL" id="JARMAB010000013">
    <property type="protein sequence ID" value="MED1203505.1"/>
    <property type="molecule type" value="Genomic_DNA"/>
</dbReference>
<name>A0ABU6MKC7_9BACI</name>
<accession>A0ABU6MKC7</accession>
<evidence type="ECO:0000313" key="1">
    <source>
        <dbReference type="EMBL" id="MED1203505.1"/>
    </source>
</evidence>
<comment type="caution">
    <text evidence="1">The sequence shown here is derived from an EMBL/GenBank/DDBJ whole genome shotgun (WGS) entry which is preliminary data.</text>
</comment>
<dbReference type="RefSeq" id="WP_157090817.1">
    <property type="nucleotide sequence ID" value="NZ_JARMAB010000013.1"/>
</dbReference>
<gene>
    <name evidence="1" type="ORF">P4T90_10495</name>
</gene>
<dbReference type="InterPro" id="IPR025004">
    <property type="entry name" value="SenN/SenS"/>
</dbReference>
<dbReference type="Pfam" id="PF13040">
    <property type="entry name" value="Fur_reg_FbpB"/>
    <property type="match status" value="1"/>
</dbReference>
<keyword evidence="2" id="KW-1185">Reference proteome</keyword>
<protein>
    <submittedName>
        <fullName evidence="1">FbpB family small basic protein</fullName>
    </submittedName>
</protein>
<dbReference type="Proteomes" id="UP001341444">
    <property type="component" value="Unassembled WGS sequence"/>
</dbReference>